<protein>
    <recommendedName>
        <fullName evidence="2">eCIS core domain-containing protein</fullName>
    </recommendedName>
</protein>
<proteinExistence type="predicted"/>
<evidence type="ECO:0000256" key="1">
    <source>
        <dbReference type="SAM" id="MobiDB-lite"/>
    </source>
</evidence>
<organism evidence="4">
    <name type="scientific">Mizugakiibacter sediminis</name>
    <dbReference type="NCBI Taxonomy" id="1475481"/>
    <lineage>
        <taxon>Bacteria</taxon>
        <taxon>Pseudomonadati</taxon>
        <taxon>Pseudomonadota</taxon>
        <taxon>Gammaproteobacteria</taxon>
        <taxon>Lysobacterales</taxon>
        <taxon>Rhodanobacteraceae</taxon>
        <taxon>Mizugakiibacter</taxon>
    </lineage>
</organism>
<feature type="region of interest" description="Disordered" evidence="1">
    <location>
        <begin position="147"/>
        <end position="169"/>
    </location>
</feature>
<feature type="domain" description="eCIS core" evidence="2">
    <location>
        <begin position="74"/>
        <end position="150"/>
    </location>
</feature>
<reference evidence="3" key="1">
    <citation type="submission" date="2015-03" db="EMBL/GenBank/DDBJ databases">
        <title>Draft genome sequence of Mizugakiibacter sediminis skMP5.</title>
        <authorList>
            <person name="Watanabe T."/>
            <person name="Kojima H."/>
            <person name="Fukui M."/>
        </authorList>
    </citation>
    <scope>NUCLEOTIDE SEQUENCE</scope>
    <source>
        <strain evidence="3">SkMP5</strain>
    </source>
</reference>
<dbReference type="AlphaFoldDB" id="A0A0K8QN58"/>
<accession>A0A0K8QN58</accession>
<reference evidence="4" key="2">
    <citation type="submission" date="2015-08" db="EMBL/GenBank/DDBJ databases">
        <title>Complete DNA Sequence of Pseudomonas syringae pv. actinidiae, the Causal Agent of Kiwifruit Canker Disease.</title>
        <authorList>
            <person name="Rikkerink E.H.A."/>
            <person name="Fineran P.C."/>
        </authorList>
    </citation>
    <scope>NUCLEOTIDE SEQUENCE</scope>
    <source>
        <strain evidence="4">SkMP5</strain>
    </source>
</reference>
<keyword evidence="5" id="KW-1185">Reference proteome</keyword>
<dbReference type="Pfam" id="PF13699">
    <property type="entry name" value="eCIS_core"/>
    <property type="match status" value="1"/>
</dbReference>
<evidence type="ECO:0000313" key="5">
    <source>
        <dbReference type="Proteomes" id="UP000253740"/>
    </source>
</evidence>
<dbReference type="EMBL" id="DF952378">
    <property type="protein sequence ID" value="GAN43553.1"/>
    <property type="molecule type" value="Genomic_DNA"/>
</dbReference>
<dbReference type="RefSeq" id="WP_062536930.1">
    <property type="nucleotide sequence ID" value="NZ_DF970199.1"/>
</dbReference>
<dbReference type="HOGENOM" id="CLU_403767_0_0_6"/>
<dbReference type="EMBL" id="DF970199">
    <property type="protein sequence ID" value="GAP66345.1"/>
    <property type="molecule type" value="Genomic_DNA"/>
</dbReference>
<evidence type="ECO:0000259" key="2">
    <source>
        <dbReference type="Pfam" id="PF13699"/>
    </source>
</evidence>
<gene>
    <name evidence="3" type="ORF">MBSD_0057</name>
    <name evidence="4" type="ORF">MBSD_n1652</name>
</gene>
<sequence>MAERTASVAGKRASSAPTAGLLLQRKCACGTHTPGGGECAECARKRLQRKPDGAGAAPAIPPSVHRVLGGAGRPLDNGTRQSMERGFGQDFSGVRVHADASAAASARAVGAIAYTVGRDVVFAEGQYAPQTRAGRRLLAHELAHVVQQRHMKGSPQGIDSPDSALEREADAAADRIAAGGAPPMLAHARAPLLAREVDRRSMVAPDRVQIDVERVVTPGHCTLGPETRTATSGDITASSAFLQIDMCRGSVAGGVHGEIDYGSALQSAGQAVGNLLSGVASGQPSSQALSTFANALHQLRPEARVSVNLQASDVFRLDLAGTGGASIAGGASGQATARAQFDVGPVQLVVEGSVSGGAHEPTRYQITGGVVFGGSHPRAPDCRVCQCSQPRIEFRCTRHPPQGQTPTSPPPSRPQRRLIPYFFEYSDITPNPRLDSLNRTSLREAVDLIRGQDYRIARIEGSASPEGPEAHPRGRFQNNTRLAQARAEEAQRLLQEAIRREIASALIMRTERLQRALSSSYPVVGRAELFGRGVGGEVADPALFAHLQQTLQPRQPGSPDPLAQEHVIGAGLSPTVLAETEADVEAFRTGRRGRQRLTREQRLQAIYEPLRRALIVLEPPPLPPPDLRLSQSQVQQVIGTPITCTAEHRALFADVPIQHPFEGECSRPGERPDQPRTRSSR</sequence>
<feature type="compositionally biased region" description="Basic and acidic residues" evidence="1">
    <location>
        <begin position="661"/>
        <end position="681"/>
    </location>
</feature>
<feature type="region of interest" description="Disordered" evidence="1">
    <location>
        <begin position="660"/>
        <end position="681"/>
    </location>
</feature>
<feature type="region of interest" description="Disordered" evidence="1">
    <location>
        <begin position="396"/>
        <end position="416"/>
    </location>
</feature>
<dbReference type="Proteomes" id="UP000253740">
    <property type="component" value="Unassembled WGS sequence"/>
</dbReference>
<evidence type="ECO:0000313" key="3">
    <source>
        <dbReference type="EMBL" id="GAN43553.1"/>
    </source>
</evidence>
<evidence type="ECO:0000313" key="4">
    <source>
        <dbReference type="EMBL" id="GAP66345.1"/>
    </source>
</evidence>
<dbReference type="InterPro" id="IPR025295">
    <property type="entry name" value="eCIS_core_dom"/>
</dbReference>
<name>A0A0K8QN58_9GAMM</name>